<feature type="region of interest" description="Disordered" evidence="10">
    <location>
        <begin position="112"/>
        <end position="133"/>
    </location>
</feature>
<evidence type="ECO:0000256" key="5">
    <source>
        <dbReference type="ARBA" id="ARBA00022771"/>
    </source>
</evidence>
<dbReference type="Proteomes" id="UP000749646">
    <property type="component" value="Unassembled WGS sequence"/>
</dbReference>
<gene>
    <name evidence="12" type="primary">GLIS2</name>
    <name evidence="12" type="ORF">BGZ65_009775</name>
</gene>
<evidence type="ECO:0000256" key="3">
    <source>
        <dbReference type="ARBA" id="ARBA00022723"/>
    </source>
</evidence>
<proteinExistence type="inferred from homology"/>
<evidence type="ECO:0000256" key="4">
    <source>
        <dbReference type="ARBA" id="ARBA00022737"/>
    </source>
</evidence>
<keyword evidence="13" id="KW-1185">Reference proteome</keyword>
<keyword evidence="8" id="KW-0539">Nucleus</keyword>
<accession>A0A9P6MDX3</accession>
<keyword evidence="4" id="KW-0677">Repeat</keyword>
<feature type="compositionally biased region" description="Acidic residues" evidence="10">
    <location>
        <begin position="423"/>
        <end position="451"/>
    </location>
</feature>
<feature type="compositionally biased region" description="Pro residues" evidence="10">
    <location>
        <begin position="376"/>
        <end position="387"/>
    </location>
</feature>
<comment type="similarity">
    <text evidence="2">Belongs to the GLI C2H2-type zinc-finger protein family.</text>
</comment>
<dbReference type="SUPFAM" id="SSF57667">
    <property type="entry name" value="beta-beta-alpha zinc fingers"/>
    <property type="match status" value="2"/>
</dbReference>
<dbReference type="GO" id="GO:0000981">
    <property type="term" value="F:DNA-binding transcription factor activity, RNA polymerase II-specific"/>
    <property type="evidence" value="ECO:0007669"/>
    <property type="project" value="TreeGrafter"/>
</dbReference>
<evidence type="ECO:0000256" key="1">
    <source>
        <dbReference type="ARBA" id="ARBA00004123"/>
    </source>
</evidence>
<feature type="domain" description="C2H2-type" evidence="11">
    <location>
        <begin position="508"/>
        <end position="540"/>
    </location>
</feature>
<dbReference type="InterPro" id="IPR036236">
    <property type="entry name" value="Znf_C2H2_sf"/>
</dbReference>
<dbReference type="Gene3D" id="3.30.160.60">
    <property type="entry name" value="Classic Zinc Finger"/>
    <property type="match status" value="1"/>
</dbReference>
<dbReference type="AlphaFoldDB" id="A0A9P6MDX3"/>
<evidence type="ECO:0000256" key="9">
    <source>
        <dbReference type="PROSITE-ProRule" id="PRU00042"/>
    </source>
</evidence>
<feature type="compositionally biased region" description="Low complexity" evidence="10">
    <location>
        <begin position="350"/>
        <end position="361"/>
    </location>
</feature>
<keyword evidence="5 9" id="KW-0863">Zinc-finger</keyword>
<evidence type="ECO:0000313" key="12">
    <source>
        <dbReference type="EMBL" id="KAF9994598.1"/>
    </source>
</evidence>
<evidence type="ECO:0000256" key="8">
    <source>
        <dbReference type="ARBA" id="ARBA00023242"/>
    </source>
</evidence>
<dbReference type="PANTHER" id="PTHR45718">
    <property type="entry name" value="TRANSCRIPTIONAL ACTIVATOR CUBITUS INTERRUPTUS"/>
    <property type="match status" value="1"/>
</dbReference>
<evidence type="ECO:0000256" key="7">
    <source>
        <dbReference type="ARBA" id="ARBA00023125"/>
    </source>
</evidence>
<dbReference type="InterPro" id="IPR013087">
    <property type="entry name" value="Znf_C2H2_type"/>
</dbReference>
<dbReference type="SMART" id="SM00355">
    <property type="entry name" value="ZnF_C2H2"/>
    <property type="match status" value="2"/>
</dbReference>
<dbReference type="PROSITE" id="PS00028">
    <property type="entry name" value="ZINC_FINGER_C2H2_1"/>
    <property type="match status" value="1"/>
</dbReference>
<feature type="compositionally biased region" description="Low complexity" evidence="10">
    <location>
        <begin position="118"/>
        <end position="130"/>
    </location>
</feature>
<keyword evidence="7" id="KW-0238">DNA-binding</keyword>
<feature type="region of interest" description="Disordered" evidence="10">
    <location>
        <begin position="422"/>
        <end position="469"/>
    </location>
</feature>
<name>A0A9P6MDX3_9FUNG</name>
<reference evidence="12" key="1">
    <citation type="journal article" date="2020" name="Fungal Divers.">
        <title>Resolving the Mortierellaceae phylogeny through synthesis of multi-gene phylogenetics and phylogenomics.</title>
        <authorList>
            <person name="Vandepol N."/>
            <person name="Liber J."/>
            <person name="Desiro A."/>
            <person name="Na H."/>
            <person name="Kennedy M."/>
            <person name="Barry K."/>
            <person name="Grigoriev I.V."/>
            <person name="Miller A.N."/>
            <person name="O'Donnell K."/>
            <person name="Stajich J.E."/>
            <person name="Bonito G."/>
        </authorList>
    </citation>
    <scope>NUCLEOTIDE SEQUENCE</scope>
    <source>
        <strain evidence="12">MES-2147</strain>
    </source>
</reference>
<evidence type="ECO:0000256" key="6">
    <source>
        <dbReference type="ARBA" id="ARBA00022833"/>
    </source>
</evidence>
<evidence type="ECO:0000259" key="11">
    <source>
        <dbReference type="PROSITE" id="PS50157"/>
    </source>
</evidence>
<dbReference type="EMBL" id="JAAAHW010001534">
    <property type="protein sequence ID" value="KAF9994598.1"/>
    <property type="molecule type" value="Genomic_DNA"/>
</dbReference>
<evidence type="ECO:0000256" key="10">
    <source>
        <dbReference type="SAM" id="MobiDB-lite"/>
    </source>
</evidence>
<protein>
    <submittedName>
        <fullName evidence="12">Zinc finger protein glis2</fullName>
    </submittedName>
</protein>
<dbReference type="InterPro" id="IPR056436">
    <property type="entry name" value="Znf-C2H2_ZIC1-5/GLI1-3-like"/>
</dbReference>
<dbReference type="GO" id="GO:0008270">
    <property type="term" value="F:zinc ion binding"/>
    <property type="evidence" value="ECO:0007669"/>
    <property type="project" value="UniProtKB-KW"/>
</dbReference>
<evidence type="ECO:0000256" key="2">
    <source>
        <dbReference type="ARBA" id="ARBA00010831"/>
    </source>
</evidence>
<keyword evidence="3" id="KW-0479">Metal-binding</keyword>
<dbReference type="GO" id="GO:0000978">
    <property type="term" value="F:RNA polymerase II cis-regulatory region sequence-specific DNA binding"/>
    <property type="evidence" value="ECO:0007669"/>
    <property type="project" value="TreeGrafter"/>
</dbReference>
<dbReference type="GO" id="GO:0005634">
    <property type="term" value="C:nucleus"/>
    <property type="evidence" value="ECO:0007669"/>
    <property type="project" value="UniProtKB-SubCell"/>
</dbReference>
<dbReference type="PANTHER" id="PTHR45718:SF8">
    <property type="entry name" value="GLIS FAMILY ZINC FINGER 2"/>
    <property type="match status" value="1"/>
</dbReference>
<keyword evidence="6" id="KW-0862">Zinc</keyword>
<organism evidence="12 13">
    <name type="scientific">Modicella reniformis</name>
    <dbReference type="NCBI Taxonomy" id="1440133"/>
    <lineage>
        <taxon>Eukaryota</taxon>
        <taxon>Fungi</taxon>
        <taxon>Fungi incertae sedis</taxon>
        <taxon>Mucoromycota</taxon>
        <taxon>Mortierellomycotina</taxon>
        <taxon>Mortierellomycetes</taxon>
        <taxon>Mortierellales</taxon>
        <taxon>Mortierellaceae</taxon>
        <taxon>Modicella</taxon>
    </lineage>
</organism>
<sequence length="559" mass="61163">MVSSQHGIVSPVDPIGPIMMPISQNLMVISAPQIMNSVAQEMETVVLSGIGINQDVQGPQMQPNMPPQHSLDLDASGYPIPQLPHTGVVTTAGLTYPTPLPTAESMTSFTPMVPSMQPTSSHPSSTNSSPAFTPSETAIASIVDPSKRHRRHPSSGQHSPELRIMMQRQDFQQQQQQLMAAKQALFANNVHRVEPHQTRSPRAAAAAGLKINVADLQSRTVPLSTLGSPTDGHLCSPGPLSAPSPILGPNAFVDTISSTFQLHNINDVPQPSVLLKEVKLEPVELEKPSTRSELAELSKQELIEKVMQYERQMEGSIPLRRMSAIKQEAPENEEMKDVQSLSQGLAASIQQLQDNQQQQDQQQEKLDKSPQLSAVSPPPPAPSPPPAAQDDNVKEEKKLTSPTLAAYAVKSPTNLHAVVSVQNEEEDDGEDDDEENEDELEDEDNDGEEGEDTRKARKGSADANGADDLEAPQQLVCLWRECNTPFESMSELNDHVAETHIGSGKASYSCDWQGCPRKMKPFTKRHKMYNHLRTHTGERPFKCLVPGTYANLNQIDAFD</sequence>
<dbReference type="InterPro" id="IPR043359">
    <property type="entry name" value="GLI-like"/>
</dbReference>
<dbReference type="OrthoDB" id="654211at2759"/>
<feature type="domain" description="C2H2-type" evidence="11">
    <location>
        <begin position="475"/>
        <end position="505"/>
    </location>
</feature>
<feature type="region of interest" description="Disordered" evidence="10">
    <location>
        <begin position="350"/>
        <end position="399"/>
    </location>
</feature>
<comment type="subcellular location">
    <subcellularLocation>
        <location evidence="1">Nucleus</location>
    </subcellularLocation>
</comment>
<evidence type="ECO:0000313" key="13">
    <source>
        <dbReference type="Proteomes" id="UP000749646"/>
    </source>
</evidence>
<dbReference type="Pfam" id="PF23561">
    <property type="entry name" value="zf-C2H2_15"/>
    <property type="match status" value="1"/>
</dbReference>
<dbReference type="PROSITE" id="PS50157">
    <property type="entry name" value="ZINC_FINGER_C2H2_2"/>
    <property type="match status" value="2"/>
</dbReference>
<comment type="caution">
    <text evidence="12">The sequence shown here is derived from an EMBL/GenBank/DDBJ whole genome shotgun (WGS) entry which is preliminary data.</text>
</comment>